<reference evidence="4 5" key="1">
    <citation type="submission" date="2019-04" db="EMBL/GenBank/DDBJ databases">
        <title>Chitiniphilus eburnea sp. nov., a novel chitinolytic bacterium isolated from aquaculture sludge.</title>
        <authorList>
            <person name="Sheng M."/>
        </authorList>
    </citation>
    <scope>NUCLEOTIDE SEQUENCE [LARGE SCALE GENOMIC DNA]</scope>
    <source>
        <strain evidence="4 5">HX-2-15</strain>
    </source>
</reference>
<dbReference type="InterPro" id="IPR020904">
    <property type="entry name" value="Sc_DH/Rdtase_CS"/>
</dbReference>
<comment type="similarity">
    <text evidence="1">Belongs to the short-chain dehydrogenases/reductases (SDR) family.</text>
</comment>
<dbReference type="Pfam" id="PF13561">
    <property type="entry name" value="adh_short_C2"/>
    <property type="match status" value="1"/>
</dbReference>
<proteinExistence type="inferred from homology"/>
<dbReference type="GO" id="GO:0016614">
    <property type="term" value="F:oxidoreductase activity, acting on CH-OH group of donors"/>
    <property type="evidence" value="ECO:0007669"/>
    <property type="project" value="UniProtKB-ARBA"/>
</dbReference>
<dbReference type="OrthoDB" id="20590at2"/>
<protein>
    <submittedName>
        <fullName evidence="4">SDR family oxidoreductase</fullName>
    </submittedName>
</protein>
<dbReference type="PRINTS" id="PR00081">
    <property type="entry name" value="GDHRDH"/>
</dbReference>
<evidence type="ECO:0000313" key="4">
    <source>
        <dbReference type="EMBL" id="TJZ72894.1"/>
    </source>
</evidence>
<dbReference type="RefSeq" id="WP_136773808.1">
    <property type="nucleotide sequence ID" value="NZ_CP156074.1"/>
</dbReference>
<dbReference type="PROSITE" id="PS00061">
    <property type="entry name" value="ADH_SHORT"/>
    <property type="match status" value="1"/>
</dbReference>
<evidence type="ECO:0000256" key="3">
    <source>
        <dbReference type="SAM" id="MobiDB-lite"/>
    </source>
</evidence>
<keyword evidence="2" id="KW-0560">Oxidoreductase</keyword>
<feature type="region of interest" description="Disordered" evidence="3">
    <location>
        <begin position="1"/>
        <end position="30"/>
    </location>
</feature>
<dbReference type="SUPFAM" id="SSF51735">
    <property type="entry name" value="NAD(P)-binding Rossmann-fold domains"/>
    <property type="match status" value="1"/>
</dbReference>
<dbReference type="PANTHER" id="PTHR48107:SF16">
    <property type="entry name" value="NADPH-DEPENDENT ALDEHYDE REDUCTASE 1, CHLOROPLASTIC"/>
    <property type="match status" value="1"/>
</dbReference>
<dbReference type="PRINTS" id="PR00080">
    <property type="entry name" value="SDRFAMILY"/>
</dbReference>
<evidence type="ECO:0000256" key="2">
    <source>
        <dbReference type="ARBA" id="ARBA00023002"/>
    </source>
</evidence>
<dbReference type="FunFam" id="3.40.50.720:FF:000084">
    <property type="entry name" value="Short-chain dehydrogenase reductase"/>
    <property type="match status" value="1"/>
</dbReference>
<dbReference type="CDD" id="cd05355">
    <property type="entry name" value="SDR_c1"/>
    <property type="match status" value="1"/>
</dbReference>
<dbReference type="Proteomes" id="UP000310016">
    <property type="component" value="Unassembled WGS sequence"/>
</dbReference>
<dbReference type="PANTHER" id="PTHR48107">
    <property type="entry name" value="NADPH-DEPENDENT ALDEHYDE REDUCTASE-LIKE PROTEIN, CHLOROPLASTIC-RELATED"/>
    <property type="match status" value="1"/>
</dbReference>
<dbReference type="InterPro" id="IPR002347">
    <property type="entry name" value="SDR_fam"/>
</dbReference>
<dbReference type="EMBL" id="SUMF01000014">
    <property type="protein sequence ID" value="TJZ72894.1"/>
    <property type="molecule type" value="Genomic_DNA"/>
</dbReference>
<evidence type="ECO:0000313" key="5">
    <source>
        <dbReference type="Proteomes" id="UP000310016"/>
    </source>
</evidence>
<dbReference type="NCBIfam" id="NF005214">
    <property type="entry name" value="PRK06701.1"/>
    <property type="match status" value="1"/>
</dbReference>
<sequence>MPEQTLPRQHQDHQPGSEAAMTPRPQSAMRDYPAAGKLRGQTALITGGDSGIGRAVAVAYAKEGADVVIVYLDETQDAQETRRLVEAEGRRCLALAGDIADQAFCRKAVEHAVEAFGRLDILVNNAAQQYPQDSILDITRQQLEKTFATNIFSMFYLTQAAYPYLKNGGRIVNTTSITAYRGSPQLLDYASTKGAIVAFTRSLSQAALEDGIRVNAVAPGPIWTPLIPASFDEERTSQHGSSVPMKRPGQPDEVAPSYVFLACDDSSYMSGQVLHPNGGEVING</sequence>
<gene>
    <name evidence="4" type="ORF">FAZ21_12670</name>
</gene>
<dbReference type="AlphaFoldDB" id="A0A4U0QAN8"/>
<accession>A0A4U0QAN8</accession>
<organism evidence="4 5">
    <name type="scientific">Chitiniphilus eburneus</name>
    <dbReference type="NCBI Taxonomy" id="2571148"/>
    <lineage>
        <taxon>Bacteria</taxon>
        <taxon>Pseudomonadati</taxon>
        <taxon>Pseudomonadota</taxon>
        <taxon>Betaproteobacteria</taxon>
        <taxon>Neisseriales</taxon>
        <taxon>Chitinibacteraceae</taxon>
        <taxon>Chitiniphilus</taxon>
    </lineage>
</organism>
<evidence type="ECO:0000256" key="1">
    <source>
        <dbReference type="ARBA" id="ARBA00006484"/>
    </source>
</evidence>
<dbReference type="InterPro" id="IPR036291">
    <property type="entry name" value="NAD(P)-bd_dom_sf"/>
</dbReference>
<dbReference type="Gene3D" id="3.40.50.720">
    <property type="entry name" value="NAD(P)-binding Rossmann-like Domain"/>
    <property type="match status" value="1"/>
</dbReference>
<comment type="caution">
    <text evidence="4">The sequence shown here is derived from an EMBL/GenBank/DDBJ whole genome shotgun (WGS) entry which is preliminary data.</text>
</comment>
<keyword evidence="5" id="KW-1185">Reference proteome</keyword>
<name>A0A4U0QAN8_9NEIS</name>